<proteinExistence type="predicted"/>
<dbReference type="Proteomes" id="UP000234331">
    <property type="component" value="Unassembled WGS sequence"/>
</dbReference>
<dbReference type="SUPFAM" id="SSF47203">
    <property type="entry name" value="Acyl-CoA dehydrogenase C-terminal domain-like"/>
    <property type="match status" value="1"/>
</dbReference>
<accession>A0A2I2L263</accession>
<dbReference type="GO" id="GO:0016627">
    <property type="term" value="F:oxidoreductase activity, acting on the CH-CH group of donors"/>
    <property type="evidence" value="ECO:0007669"/>
    <property type="project" value="InterPro"/>
</dbReference>
<dbReference type="Gene3D" id="1.20.140.10">
    <property type="entry name" value="Butyryl-CoA Dehydrogenase, subunit A, domain 3"/>
    <property type="match status" value="1"/>
</dbReference>
<name>A0A2I2L263_9ACTN</name>
<keyword evidence="2" id="KW-1185">Reference proteome</keyword>
<protein>
    <recommendedName>
        <fullName evidence="3">Acyl-CoA dehydrogenase/oxidase C-terminal domain-containing protein</fullName>
    </recommendedName>
</protein>
<organism evidence="1 2">
    <name type="scientific">Frankia canadensis</name>
    <dbReference type="NCBI Taxonomy" id="1836972"/>
    <lineage>
        <taxon>Bacteria</taxon>
        <taxon>Bacillati</taxon>
        <taxon>Actinomycetota</taxon>
        <taxon>Actinomycetes</taxon>
        <taxon>Frankiales</taxon>
        <taxon>Frankiaceae</taxon>
        <taxon>Frankia</taxon>
    </lineage>
</organism>
<dbReference type="InterPro" id="IPR036250">
    <property type="entry name" value="AcylCo_DH-like_C"/>
</dbReference>
<evidence type="ECO:0008006" key="3">
    <source>
        <dbReference type="Google" id="ProtNLM"/>
    </source>
</evidence>
<dbReference type="AlphaFoldDB" id="A0A2I2L263"/>
<evidence type="ECO:0000313" key="1">
    <source>
        <dbReference type="EMBL" id="SNQ51999.1"/>
    </source>
</evidence>
<gene>
    <name evidence="1" type="ORF">FRACA_90002</name>
</gene>
<reference evidence="1 2" key="1">
    <citation type="submission" date="2017-06" db="EMBL/GenBank/DDBJ databases">
        <authorList>
            <person name="Kim H.J."/>
            <person name="Triplett B.A."/>
        </authorList>
    </citation>
    <scope>NUCLEOTIDE SEQUENCE [LARGE SCALE GENOMIC DNA]</scope>
    <source>
        <strain evidence="1">FRACA_ARgP5</strain>
    </source>
</reference>
<sequence length="49" mass="5684">MATRNRHHQQTDITAAHDTCRSLQTKAMQIFEGTNQIQRMVIARHLARP</sequence>
<dbReference type="EMBL" id="FZMO01000558">
    <property type="protein sequence ID" value="SNQ51999.1"/>
    <property type="molecule type" value="Genomic_DNA"/>
</dbReference>
<evidence type="ECO:0000313" key="2">
    <source>
        <dbReference type="Proteomes" id="UP000234331"/>
    </source>
</evidence>